<reference evidence="1 2" key="1">
    <citation type="submission" date="2016-05" db="EMBL/GenBank/DDBJ databases">
        <title>Single-cell genome of chain-forming Candidatus Thiomargarita nelsonii and comparison to other large sulfur-oxidizing bacteria.</title>
        <authorList>
            <person name="Winkel M."/>
            <person name="Salman V."/>
            <person name="Woyke T."/>
            <person name="Schulz-Vogt H."/>
            <person name="Richter M."/>
            <person name="Flood B."/>
            <person name="Bailey J."/>
            <person name="Amann R."/>
            <person name="Mussmann M."/>
        </authorList>
    </citation>
    <scope>NUCLEOTIDE SEQUENCE [LARGE SCALE GENOMIC DNA]</scope>
    <source>
        <strain evidence="1 2">THI036</strain>
    </source>
</reference>
<evidence type="ECO:0000313" key="2">
    <source>
        <dbReference type="Proteomes" id="UP000076962"/>
    </source>
</evidence>
<name>A0A176RZU9_9GAMM</name>
<proteinExistence type="predicted"/>
<dbReference type="AlphaFoldDB" id="A0A176RZU9"/>
<gene>
    <name evidence="1" type="ORF">THIOM_002963</name>
</gene>
<protein>
    <submittedName>
        <fullName evidence="1">Uncharacterized protein</fullName>
    </submittedName>
</protein>
<evidence type="ECO:0000313" key="1">
    <source>
        <dbReference type="EMBL" id="OAD21275.1"/>
    </source>
</evidence>
<comment type="caution">
    <text evidence="1">The sequence shown here is derived from an EMBL/GenBank/DDBJ whole genome shotgun (WGS) entry which is preliminary data.</text>
</comment>
<organism evidence="1 2">
    <name type="scientific">Candidatus Thiomargarita nelsonii</name>
    <dbReference type="NCBI Taxonomy" id="1003181"/>
    <lineage>
        <taxon>Bacteria</taxon>
        <taxon>Pseudomonadati</taxon>
        <taxon>Pseudomonadota</taxon>
        <taxon>Gammaproteobacteria</taxon>
        <taxon>Thiotrichales</taxon>
        <taxon>Thiotrichaceae</taxon>
        <taxon>Thiomargarita</taxon>
    </lineage>
</organism>
<sequence>MVLGIIVSCFQLSFFFQLNIFQTELRKWFKSFKMKTYPIQNDHNIIFLKITHKSPPFIPTT</sequence>
<dbReference type="EMBL" id="LUTY01001750">
    <property type="protein sequence ID" value="OAD21275.1"/>
    <property type="molecule type" value="Genomic_DNA"/>
</dbReference>
<keyword evidence="2" id="KW-1185">Reference proteome</keyword>
<accession>A0A176RZU9</accession>
<dbReference type="Proteomes" id="UP000076962">
    <property type="component" value="Unassembled WGS sequence"/>
</dbReference>